<organism evidence="2 3">
    <name type="scientific">Terfezia boudieri ATCC MYA-4762</name>
    <dbReference type="NCBI Taxonomy" id="1051890"/>
    <lineage>
        <taxon>Eukaryota</taxon>
        <taxon>Fungi</taxon>
        <taxon>Dikarya</taxon>
        <taxon>Ascomycota</taxon>
        <taxon>Pezizomycotina</taxon>
        <taxon>Pezizomycetes</taxon>
        <taxon>Pezizales</taxon>
        <taxon>Pezizaceae</taxon>
        <taxon>Terfezia</taxon>
    </lineage>
</organism>
<reference evidence="2 3" key="1">
    <citation type="journal article" date="2018" name="Nat. Ecol. Evol.">
        <title>Pezizomycetes genomes reveal the molecular basis of ectomycorrhizal truffle lifestyle.</title>
        <authorList>
            <person name="Murat C."/>
            <person name="Payen T."/>
            <person name="Noel B."/>
            <person name="Kuo A."/>
            <person name="Morin E."/>
            <person name="Chen J."/>
            <person name="Kohler A."/>
            <person name="Krizsan K."/>
            <person name="Balestrini R."/>
            <person name="Da Silva C."/>
            <person name="Montanini B."/>
            <person name="Hainaut M."/>
            <person name="Levati E."/>
            <person name="Barry K.W."/>
            <person name="Belfiori B."/>
            <person name="Cichocki N."/>
            <person name="Clum A."/>
            <person name="Dockter R.B."/>
            <person name="Fauchery L."/>
            <person name="Guy J."/>
            <person name="Iotti M."/>
            <person name="Le Tacon F."/>
            <person name="Lindquist E.A."/>
            <person name="Lipzen A."/>
            <person name="Malagnac F."/>
            <person name="Mello A."/>
            <person name="Molinier V."/>
            <person name="Miyauchi S."/>
            <person name="Poulain J."/>
            <person name="Riccioni C."/>
            <person name="Rubini A."/>
            <person name="Sitrit Y."/>
            <person name="Splivallo R."/>
            <person name="Traeger S."/>
            <person name="Wang M."/>
            <person name="Zifcakova L."/>
            <person name="Wipf D."/>
            <person name="Zambonelli A."/>
            <person name="Paolocci F."/>
            <person name="Nowrousian M."/>
            <person name="Ottonello S."/>
            <person name="Baldrian P."/>
            <person name="Spatafora J.W."/>
            <person name="Henrissat B."/>
            <person name="Nagy L.G."/>
            <person name="Aury J.M."/>
            <person name="Wincker P."/>
            <person name="Grigoriev I.V."/>
            <person name="Bonfante P."/>
            <person name="Martin F.M."/>
        </authorList>
    </citation>
    <scope>NUCLEOTIDE SEQUENCE [LARGE SCALE GENOMIC DNA]</scope>
    <source>
        <strain evidence="2 3">ATCC MYA-4762</strain>
    </source>
</reference>
<feature type="compositionally biased region" description="Basic and acidic residues" evidence="1">
    <location>
        <begin position="61"/>
        <end position="78"/>
    </location>
</feature>
<evidence type="ECO:0000313" key="3">
    <source>
        <dbReference type="Proteomes" id="UP000267821"/>
    </source>
</evidence>
<dbReference type="OrthoDB" id="5334244at2759"/>
<keyword evidence="3" id="KW-1185">Reference proteome</keyword>
<protein>
    <submittedName>
        <fullName evidence="2">Uncharacterized protein</fullName>
    </submittedName>
</protein>
<sequence length="168" mass="17953">MSASQSIRVAHPFLRISSLVDFRRSRTLQLNHKVRLMSTEGYGDQAGNPISETPQNQGPRPRVDTEHPGPEPVAEGRVKSGVQGRPVPEDTRGTAGDHGTTNKQARSGGSQGESTEGKGAAQPKIHSEPQPPGKGSLDAKAHNEGMKQRGQSEVAVEDDVVGKGYWKS</sequence>
<proteinExistence type="predicted"/>
<evidence type="ECO:0000256" key="1">
    <source>
        <dbReference type="SAM" id="MobiDB-lite"/>
    </source>
</evidence>
<feature type="compositionally biased region" description="Polar residues" evidence="1">
    <location>
        <begin position="99"/>
        <end position="114"/>
    </location>
</feature>
<feature type="compositionally biased region" description="Polar residues" evidence="1">
    <location>
        <begin position="48"/>
        <end position="58"/>
    </location>
</feature>
<dbReference type="AlphaFoldDB" id="A0A3N4M779"/>
<dbReference type="Proteomes" id="UP000267821">
    <property type="component" value="Unassembled WGS sequence"/>
</dbReference>
<feature type="compositionally biased region" description="Basic and acidic residues" evidence="1">
    <location>
        <begin position="137"/>
        <end position="147"/>
    </location>
</feature>
<gene>
    <name evidence="2" type="ORF">L211DRAFT_833719</name>
</gene>
<feature type="region of interest" description="Disordered" evidence="1">
    <location>
        <begin position="39"/>
        <end position="168"/>
    </location>
</feature>
<evidence type="ECO:0000313" key="2">
    <source>
        <dbReference type="EMBL" id="RPB28732.1"/>
    </source>
</evidence>
<name>A0A3N4M779_9PEZI</name>
<accession>A0A3N4M779</accession>
<dbReference type="STRING" id="1051890.A0A3N4M779"/>
<dbReference type="EMBL" id="ML121529">
    <property type="protein sequence ID" value="RPB28732.1"/>
    <property type="molecule type" value="Genomic_DNA"/>
</dbReference>
<dbReference type="InParanoid" id="A0A3N4M779"/>